<dbReference type="EMBL" id="CAICTM010000013">
    <property type="protein sequence ID" value="CAB9497017.1"/>
    <property type="molecule type" value="Genomic_DNA"/>
</dbReference>
<name>A0A9N8D5Y3_9STRA</name>
<accession>A0A9N8D5Y3</accession>
<dbReference type="InterPro" id="IPR005607">
    <property type="entry name" value="BSD_dom"/>
</dbReference>
<evidence type="ECO:0000313" key="3">
    <source>
        <dbReference type="EMBL" id="CAB9497017.1"/>
    </source>
</evidence>
<feature type="compositionally biased region" description="Polar residues" evidence="1">
    <location>
        <begin position="134"/>
        <end position="151"/>
    </location>
</feature>
<protein>
    <recommendedName>
        <fullName evidence="2">BSD domain-containing protein</fullName>
    </recommendedName>
</protein>
<feature type="compositionally biased region" description="Basic and acidic residues" evidence="1">
    <location>
        <begin position="152"/>
        <end position="165"/>
    </location>
</feature>
<feature type="region of interest" description="Disordered" evidence="1">
    <location>
        <begin position="134"/>
        <end position="256"/>
    </location>
</feature>
<evidence type="ECO:0000256" key="1">
    <source>
        <dbReference type="SAM" id="MobiDB-lite"/>
    </source>
</evidence>
<evidence type="ECO:0000259" key="2">
    <source>
        <dbReference type="PROSITE" id="PS50858"/>
    </source>
</evidence>
<reference evidence="3" key="1">
    <citation type="submission" date="2020-06" db="EMBL/GenBank/DDBJ databases">
        <authorList>
            <consortium name="Plant Systems Biology data submission"/>
        </authorList>
    </citation>
    <scope>NUCLEOTIDE SEQUENCE</scope>
    <source>
        <strain evidence="3">D6</strain>
    </source>
</reference>
<feature type="domain" description="BSD" evidence="2">
    <location>
        <begin position="56"/>
        <end position="91"/>
    </location>
</feature>
<dbReference type="PROSITE" id="PS50858">
    <property type="entry name" value="BSD"/>
    <property type="match status" value="1"/>
</dbReference>
<sequence>MLNPWRHQAALEASKRRNRESTYTQPLGLEAASDDGDLKALQAFLKQFYPNFYTRKAEEARQAKLEEYPEVALFYESLVPNVISKEEFWQRLDYRCEESRIMAEWDRHPQRGRKVLGDAMSSWFDSQVQSVKSLVNGQPQSTKAVRTARSANDNETKKEEYEQKQKQPYVPPHKRKKDTTTKSKTQAYVPPHRRGQSGGKSAAPPVSLKGRAGSQGQATSNNPTQASSPRTTEATNVQSDMQPITDNAATPDSATAHDSKHKRAALVVLLFAVLVLPFLPRLVGMELSMCQSSSSLQMDRSWGQFLFCPKVVSTGLEPISFGVANEKSHHHKPNKRNKKKANRGDDDKSAGIGTYNDNHYGGQETGGLVESLISSWMQNTDIGQFAAQTTDLAQAEISAAQPNKGGLAGFFQRRFGGKQNHAPQMVVHQHIHHVVHHVVHEVRQS</sequence>
<feature type="compositionally biased region" description="Polar residues" evidence="1">
    <location>
        <begin position="214"/>
        <end position="253"/>
    </location>
</feature>
<dbReference type="SUPFAM" id="SSF140383">
    <property type="entry name" value="BSD domain-like"/>
    <property type="match status" value="1"/>
</dbReference>
<organism evidence="3 4">
    <name type="scientific">Seminavis robusta</name>
    <dbReference type="NCBI Taxonomy" id="568900"/>
    <lineage>
        <taxon>Eukaryota</taxon>
        <taxon>Sar</taxon>
        <taxon>Stramenopiles</taxon>
        <taxon>Ochrophyta</taxon>
        <taxon>Bacillariophyta</taxon>
        <taxon>Bacillariophyceae</taxon>
        <taxon>Bacillariophycidae</taxon>
        <taxon>Naviculales</taxon>
        <taxon>Naviculaceae</taxon>
        <taxon>Seminavis</taxon>
    </lineage>
</organism>
<keyword evidence="4" id="KW-1185">Reference proteome</keyword>
<proteinExistence type="predicted"/>
<dbReference type="AlphaFoldDB" id="A0A9N8D5Y3"/>
<gene>
    <name evidence="3" type="ORF">SEMRO_13_G009750.1</name>
</gene>
<evidence type="ECO:0000313" key="4">
    <source>
        <dbReference type="Proteomes" id="UP001153069"/>
    </source>
</evidence>
<dbReference type="InterPro" id="IPR035925">
    <property type="entry name" value="BSD_dom_sf"/>
</dbReference>
<feature type="compositionally biased region" description="Basic residues" evidence="1">
    <location>
        <begin position="328"/>
        <end position="341"/>
    </location>
</feature>
<dbReference type="Proteomes" id="UP001153069">
    <property type="component" value="Unassembled WGS sequence"/>
</dbReference>
<dbReference type="Gene3D" id="1.10.3970.10">
    <property type="entry name" value="BSD domain"/>
    <property type="match status" value="1"/>
</dbReference>
<feature type="region of interest" description="Disordered" evidence="1">
    <location>
        <begin position="323"/>
        <end position="357"/>
    </location>
</feature>
<comment type="caution">
    <text evidence="3">The sequence shown here is derived from an EMBL/GenBank/DDBJ whole genome shotgun (WGS) entry which is preliminary data.</text>
</comment>